<proteinExistence type="predicted"/>
<dbReference type="Pfam" id="PF12833">
    <property type="entry name" value="HTH_18"/>
    <property type="match status" value="1"/>
</dbReference>
<dbReference type="SMART" id="SM00342">
    <property type="entry name" value="HTH_ARAC"/>
    <property type="match status" value="1"/>
</dbReference>
<dbReference type="InterPro" id="IPR009057">
    <property type="entry name" value="Homeodomain-like_sf"/>
</dbReference>
<dbReference type="InterPro" id="IPR041522">
    <property type="entry name" value="CdaR_GGDEF"/>
</dbReference>
<evidence type="ECO:0000313" key="6">
    <source>
        <dbReference type="EMBL" id="MFD0961234.1"/>
    </source>
</evidence>
<dbReference type="SUPFAM" id="SSF46689">
    <property type="entry name" value="Homeodomain-like"/>
    <property type="match status" value="1"/>
</dbReference>
<feature type="domain" description="HTH araC/xylS-type" evidence="5">
    <location>
        <begin position="655"/>
        <end position="754"/>
    </location>
</feature>
<evidence type="ECO:0000256" key="3">
    <source>
        <dbReference type="ARBA" id="ARBA00023163"/>
    </source>
</evidence>
<keyword evidence="4" id="KW-0812">Transmembrane</keyword>
<feature type="transmembrane region" description="Helical" evidence="4">
    <location>
        <begin position="305"/>
        <end position="326"/>
    </location>
</feature>
<keyword evidence="4" id="KW-1133">Transmembrane helix</keyword>
<feature type="transmembrane region" description="Helical" evidence="4">
    <location>
        <begin position="23"/>
        <end position="42"/>
    </location>
</feature>
<dbReference type="PROSITE" id="PS00041">
    <property type="entry name" value="HTH_ARAC_FAMILY_1"/>
    <property type="match status" value="1"/>
</dbReference>
<keyword evidence="1" id="KW-0805">Transcription regulation</keyword>
<comment type="caution">
    <text evidence="6">The sequence shown here is derived from an EMBL/GenBank/DDBJ whole genome shotgun (WGS) entry which is preliminary data.</text>
</comment>
<keyword evidence="2" id="KW-0238">DNA-binding</keyword>
<dbReference type="Pfam" id="PF17853">
    <property type="entry name" value="GGDEF_2"/>
    <property type="match status" value="1"/>
</dbReference>
<protein>
    <submittedName>
        <fullName evidence="6">Helix-turn-helix domain-containing protein</fullName>
    </submittedName>
</protein>
<sequence length="759" mass="86570">METGKANVEIGQSKSMSVFYKYLLSYTIVLVVPLLVLGVFGYHQLEEALNRQVRDNQLQLLEKLEEDMDGMWTQMNEMAGRMSVHPMLTPYSIPDYFSSAFTSNPFLDYLISSKYLKEIVYYIRGEDYLYSSASTYPLSMFLNEMYPYREWEQSRFMEAINGSMRPFLQPAEPAAASQATNDRYITYMVPIPVGSANPYGTVAFLIKEKALLDADRYLSEYGQGSILVFDAKRRLIAGHGQSDIAMSDGMERFLQGEYGQFAIREVDGAAYYWSRQTSASTGWTYVITIPVGNVMKPIDDTVRSWFKATALILALGGFLTFGALYYNYYPIKKLVRLAEKYWERPEGSGNELEAVGSFLSRAAESNRALGWKMEQSRDAVREHMLSELLKGQIISVKEWNRHGELSGIRLNWERVRVIVLEGEWLDRTSKQKLVEELNSQLNEHIQGFCKDTLEEHRLIIVLTLACSDAALEQWIGRLHRHLQTAFAKSIVLGVGNVYDSLQHAGRSWIEASTAADYKLVKGGDRVIFFRELGLLEEGESPYARQELDRLSLLIKQGETASATDTVRAMMEQIRLANTTLVMARCLCYDMITTVMNVVHELKLEYPRAQLQFPEVWTLMNFDTIEELTELMTQACMSLSETVRLGAPDESAGMIDKMVGYIQANGKSFHFSVQQMADDFSVSTSYLSRYFKEKTGSTLSEYVHQYRIEQAKLLLVQDDRPVKELIQHIGYADPSSFTRKFKLAVGMTPAEYRKWKGANK</sequence>
<dbReference type="Gene3D" id="1.10.10.60">
    <property type="entry name" value="Homeodomain-like"/>
    <property type="match status" value="2"/>
</dbReference>
<keyword evidence="4" id="KW-0472">Membrane</keyword>
<accession>A0ABW3HUY9</accession>
<dbReference type="RefSeq" id="WP_377566594.1">
    <property type="nucleotide sequence ID" value="NZ_JBHTJZ010000033.1"/>
</dbReference>
<reference evidence="7" key="1">
    <citation type="journal article" date="2019" name="Int. J. Syst. Evol. Microbiol.">
        <title>The Global Catalogue of Microorganisms (GCM) 10K type strain sequencing project: providing services to taxonomists for standard genome sequencing and annotation.</title>
        <authorList>
            <consortium name="The Broad Institute Genomics Platform"/>
            <consortium name="The Broad Institute Genome Sequencing Center for Infectious Disease"/>
            <person name="Wu L."/>
            <person name="Ma J."/>
        </authorList>
    </citation>
    <scope>NUCLEOTIDE SEQUENCE [LARGE SCALE GENOMIC DNA]</scope>
    <source>
        <strain evidence="7">CCUG 59129</strain>
    </source>
</reference>
<evidence type="ECO:0000259" key="5">
    <source>
        <dbReference type="PROSITE" id="PS01124"/>
    </source>
</evidence>
<evidence type="ECO:0000256" key="4">
    <source>
        <dbReference type="SAM" id="Phobius"/>
    </source>
</evidence>
<dbReference type="PANTHER" id="PTHR43280">
    <property type="entry name" value="ARAC-FAMILY TRANSCRIPTIONAL REGULATOR"/>
    <property type="match status" value="1"/>
</dbReference>
<dbReference type="PROSITE" id="PS01124">
    <property type="entry name" value="HTH_ARAC_FAMILY_2"/>
    <property type="match status" value="1"/>
</dbReference>
<dbReference type="InterPro" id="IPR018062">
    <property type="entry name" value="HTH_AraC-typ_CS"/>
</dbReference>
<dbReference type="PANTHER" id="PTHR43280:SF2">
    <property type="entry name" value="HTH-TYPE TRANSCRIPTIONAL REGULATOR EXSA"/>
    <property type="match status" value="1"/>
</dbReference>
<dbReference type="Proteomes" id="UP001596989">
    <property type="component" value="Unassembled WGS sequence"/>
</dbReference>
<dbReference type="CDD" id="cd18774">
    <property type="entry name" value="PDC2_HK_sensor"/>
    <property type="match status" value="1"/>
</dbReference>
<name>A0ABW3HUY9_9BACL</name>
<evidence type="ECO:0000313" key="7">
    <source>
        <dbReference type="Proteomes" id="UP001596989"/>
    </source>
</evidence>
<gene>
    <name evidence="6" type="ORF">ACFQ2I_17940</name>
</gene>
<keyword evidence="7" id="KW-1185">Reference proteome</keyword>
<evidence type="ECO:0000256" key="2">
    <source>
        <dbReference type="ARBA" id="ARBA00023125"/>
    </source>
</evidence>
<organism evidence="6 7">
    <name type="scientific">Paenibacillus chungangensis</name>
    <dbReference type="NCBI Taxonomy" id="696535"/>
    <lineage>
        <taxon>Bacteria</taxon>
        <taxon>Bacillati</taxon>
        <taxon>Bacillota</taxon>
        <taxon>Bacilli</taxon>
        <taxon>Bacillales</taxon>
        <taxon>Paenibacillaceae</taxon>
        <taxon>Paenibacillus</taxon>
    </lineage>
</organism>
<evidence type="ECO:0000256" key="1">
    <source>
        <dbReference type="ARBA" id="ARBA00023015"/>
    </source>
</evidence>
<keyword evidence="3" id="KW-0804">Transcription</keyword>
<dbReference type="EMBL" id="JBHTJZ010000033">
    <property type="protein sequence ID" value="MFD0961234.1"/>
    <property type="molecule type" value="Genomic_DNA"/>
</dbReference>
<dbReference type="InterPro" id="IPR018060">
    <property type="entry name" value="HTH_AraC"/>
</dbReference>